<keyword evidence="3" id="KW-1185">Reference proteome</keyword>
<keyword evidence="1" id="KW-0812">Transmembrane</keyword>
<dbReference type="AlphaFoldDB" id="A0A0C9WCM5"/>
<protein>
    <submittedName>
        <fullName evidence="2">Uncharacterized protein</fullName>
    </submittedName>
</protein>
<feature type="transmembrane region" description="Helical" evidence="1">
    <location>
        <begin position="26"/>
        <end position="48"/>
    </location>
</feature>
<dbReference type="OrthoDB" id="2796825at2759"/>
<keyword evidence="1" id="KW-0472">Membrane</keyword>
<proteinExistence type="predicted"/>
<feature type="transmembrane region" description="Helical" evidence="1">
    <location>
        <begin position="220"/>
        <end position="239"/>
    </location>
</feature>
<name>A0A0C9WCM5_9AGAM</name>
<reference evidence="2 3" key="1">
    <citation type="submission" date="2014-04" db="EMBL/GenBank/DDBJ databases">
        <title>Evolutionary Origins and Diversification of the Mycorrhizal Mutualists.</title>
        <authorList>
            <consortium name="DOE Joint Genome Institute"/>
            <consortium name="Mycorrhizal Genomics Consortium"/>
            <person name="Kohler A."/>
            <person name="Kuo A."/>
            <person name="Nagy L.G."/>
            <person name="Floudas D."/>
            <person name="Copeland A."/>
            <person name="Barry K.W."/>
            <person name="Cichocki N."/>
            <person name="Veneault-Fourrey C."/>
            <person name="LaButti K."/>
            <person name="Lindquist E.A."/>
            <person name="Lipzen A."/>
            <person name="Lundell T."/>
            <person name="Morin E."/>
            <person name="Murat C."/>
            <person name="Riley R."/>
            <person name="Ohm R."/>
            <person name="Sun H."/>
            <person name="Tunlid A."/>
            <person name="Henrissat B."/>
            <person name="Grigoriev I.V."/>
            <person name="Hibbett D.S."/>
            <person name="Martin F."/>
        </authorList>
    </citation>
    <scope>NUCLEOTIDE SEQUENCE [LARGE SCALE GENOMIC DNA]</scope>
    <source>
        <strain evidence="2 3">MD-312</strain>
    </source>
</reference>
<sequence length="297" mass="33555">GVELVLYFKSMHILLYHRGKRRKSDFFYMFFSSMMLFCVTVWVATQAIFGQEMWLLDRNYPGGPSEYWANYISAWYMDFGMTAVILLQLMTDGIMIYRCMILWQSYRVVVVPSILWVITLVLGVAVDWISGSPHGDFFAGLASQLGLAYYSISVFLNTTVTSIICYRTVNHGMKVKEQLGPEYAYAYFDVASIIIESVLPLTLSGIAFLISFGLQSATSMTFISVYFLLMCISPQMLILRVIMGRAWDRDTGWPNGTAIKFSPRVTNDGSRAMDESAAAIHLQVLSNVYYPGSQGKV</sequence>
<feature type="non-terminal residue" evidence="2">
    <location>
        <position position="297"/>
    </location>
</feature>
<dbReference type="Proteomes" id="UP000053820">
    <property type="component" value="Unassembled WGS sequence"/>
</dbReference>
<evidence type="ECO:0000313" key="2">
    <source>
        <dbReference type="EMBL" id="KIJ62281.1"/>
    </source>
</evidence>
<feature type="transmembrane region" description="Helical" evidence="1">
    <location>
        <begin position="190"/>
        <end position="214"/>
    </location>
</feature>
<gene>
    <name evidence="2" type="ORF">HYDPIDRAFT_94771</name>
</gene>
<evidence type="ECO:0000313" key="3">
    <source>
        <dbReference type="Proteomes" id="UP000053820"/>
    </source>
</evidence>
<evidence type="ECO:0000256" key="1">
    <source>
        <dbReference type="SAM" id="Phobius"/>
    </source>
</evidence>
<feature type="transmembrane region" description="Helical" evidence="1">
    <location>
        <begin position="149"/>
        <end position="169"/>
    </location>
</feature>
<dbReference type="EMBL" id="KN839856">
    <property type="protein sequence ID" value="KIJ62281.1"/>
    <property type="molecule type" value="Genomic_DNA"/>
</dbReference>
<dbReference type="HOGENOM" id="CLU_044614_0_0_1"/>
<keyword evidence="1" id="KW-1133">Transmembrane helix</keyword>
<accession>A0A0C9WCM5</accession>
<feature type="transmembrane region" description="Helical" evidence="1">
    <location>
        <begin position="108"/>
        <end position="129"/>
    </location>
</feature>
<organism evidence="2 3">
    <name type="scientific">Hydnomerulius pinastri MD-312</name>
    <dbReference type="NCBI Taxonomy" id="994086"/>
    <lineage>
        <taxon>Eukaryota</taxon>
        <taxon>Fungi</taxon>
        <taxon>Dikarya</taxon>
        <taxon>Basidiomycota</taxon>
        <taxon>Agaricomycotina</taxon>
        <taxon>Agaricomycetes</taxon>
        <taxon>Agaricomycetidae</taxon>
        <taxon>Boletales</taxon>
        <taxon>Boletales incertae sedis</taxon>
        <taxon>Leucogyrophana</taxon>
    </lineage>
</organism>
<feature type="transmembrane region" description="Helical" evidence="1">
    <location>
        <begin position="68"/>
        <end position="87"/>
    </location>
</feature>